<accession>A0AA40E5F1</accession>
<evidence type="ECO:0000259" key="7">
    <source>
        <dbReference type="Pfam" id="PF20684"/>
    </source>
</evidence>
<comment type="subcellular location">
    <subcellularLocation>
        <location evidence="1">Membrane</location>
        <topology evidence="1">Multi-pass membrane protein</topology>
    </subcellularLocation>
</comment>
<dbReference type="EMBL" id="JAUKUA010000002">
    <property type="protein sequence ID" value="KAK0724611.1"/>
    <property type="molecule type" value="Genomic_DNA"/>
</dbReference>
<evidence type="ECO:0000256" key="3">
    <source>
        <dbReference type="ARBA" id="ARBA00022989"/>
    </source>
</evidence>
<dbReference type="PANTHER" id="PTHR33048">
    <property type="entry name" value="PTH11-LIKE INTEGRAL MEMBRANE PROTEIN (AFU_ORTHOLOGUE AFUA_5G11245)"/>
    <property type="match status" value="1"/>
</dbReference>
<reference evidence="8" key="1">
    <citation type="submission" date="2023-06" db="EMBL/GenBank/DDBJ databases">
        <title>Genome-scale phylogeny and comparative genomics of the fungal order Sordariales.</title>
        <authorList>
            <consortium name="Lawrence Berkeley National Laboratory"/>
            <person name="Hensen N."/>
            <person name="Bonometti L."/>
            <person name="Westerberg I."/>
            <person name="Brannstrom I.O."/>
            <person name="Guillou S."/>
            <person name="Cros-Aarteil S."/>
            <person name="Calhoun S."/>
            <person name="Haridas S."/>
            <person name="Kuo A."/>
            <person name="Mondo S."/>
            <person name="Pangilinan J."/>
            <person name="Riley R."/>
            <person name="Labutti K."/>
            <person name="Andreopoulos B."/>
            <person name="Lipzen A."/>
            <person name="Chen C."/>
            <person name="Yanf M."/>
            <person name="Daum C."/>
            <person name="Ng V."/>
            <person name="Clum A."/>
            <person name="Steindorff A."/>
            <person name="Ohm R."/>
            <person name="Martin F."/>
            <person name="Silar P."/>
            <person name="Natvig D."/>
            <person name="Lalanne C."/>
            <person name="Gautier V."/>
            <person name="Ament-Velasquez S.L."/>
            <person name="Kruys A."/>
            <person name="Hutchinson M.I."/>
            <person name="Powell A.J."/>
            <person name="Barry K."/>
            <person name="Miller A.N."/>
            <person name="Grigoriev I.V."/>
            <person name="Debuchy R."/>
            <person name="Gladieux P."/>
            <person name="Thoren M.H."/>
            <person name="Johannesson H."/>
        </authorList>
    </citation>
    <scope>NUCLEOTIDE SEQUENCE</scope>
    <source>
        <strain evidence="8">SMH4607-1</strain>
    </source>
</reference>
<dbReference type="InterPro" id="IPR049326">
    <property type="entry name" value="Rhodopsin_dom_fungi"/>
</dbReference>
<keyword evidence="4 6" id="KW-0472">Membrane</keyword>
<keyword evidence="9" id="KW-1185">Reference proteome</keyword>
<proteinExistence type="inferred from homology"/>
<keyword evidence="3 6" id="KW-1133">Transmembrane helix</keyword>
<dbReference type="PANTHER" id="PTHR33048:SF47">
    <property type="entry name" value="INTEGRAL MEMBRANE PROTEIN-RELATED"/>
    <property type="match status" value="1"/>
</dbReference>
<evidence type="ECO:0000256" key="2">
    <source>
        <dbReference type="ARBA" id="ARBA00022692"/>
    </source>
</evidence>
<comment type="caution">
    <text evidence="8">The sequence shown here is derived from an EMBL/GenBank/DDBJ whole genome shotgun (WGS) entry which is preliminary data.</text>
</comment>
<evidence type="ECO:0000256" key="6">
    <source>
        <dbReference type="SAM" id="Phobius"/>
    </source>
</evidence>
<feature type="transmembrane region" description="Helical" evidence="6">
    <location>
        <begin position="103"/>
        <end position="121"/>
    </location>
</feature>
<feature type="transmembrane region" description="Helical" evidence="6">
    <location>
        <begin position="55"/>
        <end position="74"/>
    </location>
</feature>
<comment type="similarity">
    <text evidence="5">Belongs to the SAT4 family.</text>
</comment>
<evidence type="ECO:0000256" key="1">
    <source>
        <dbReference type="ARBA" id="ARBA00004141"/>
    </source>
</evidence>
<evidence type="ECO:0000256" key="5">
    <source>
        <dbReference type="ARBA" id="ARBA00038359"/>
    </source>
</evidence>
<feature type="transmembrane region" description="Helical" evidence="6">
    <location>
        <begin position="133"/>
        <end position="154"/>
    </location>
</feature>
<keyword evidence="2 6" id="KW-0812">Transmembrane</keyword>
<dbReference type="Proteomes" id="UP001172102">
    <property type="component" value="Unassembled WGS sequence"/>
</dbReference>
<dbReference type="InterPro" id="IPR052337">
    <property type="entry name" value="SAT4-like"/>
</dbReference>
<dbReference type="GO" id="GO:0016020">
    <property type="term" value="C:membrane"/>
    <property type="evidence" value="ECO:0007669"/>
    <property type="project" value="UniProtKB-SubCell"/>
</dbReference>
<gene>
    <name evidence="8" type="ORF">B0H67DRAFT_109238</name>
</gene>
<evidence type="ECO:0000256" key="4">
    <source>
        <dbReference type="ARBA" id="ARBA00023136"/>
    </source>
</evidence>
<name>A0AA40E5F1_9PEZI</name>
<evidence type="ECO:0000313" key="8">
    <source>
        <dbReference type="EMBL" id="KAK0724611.1"/>
    </source>
</evidence>
<sequence length="224" mass="25013">MDVVQALVHERAIEPGTRLTIIYGFMGAFAPLSLVIISLRMYSRWRFTHIGLDDVFALVGFALYVGLIVATVFATQYGLGHHIWTISEEAGELMQKCGFTSQVLYPPALGAVKLSIVLFFIRCLPVVHGHKNALYWFTGFIAVEELAFTIALFVQCRPLSFYWDKTIEGGTCINQPAFYYADAAVNLATDLCILSLPWILFRSSPSNIPPPPFTRDTTLTPRQS</sequence>
<protein>
    <recommendedName>
        <fullName evidence="7">Rhodopsin domain-containing protein</fullName>
    </recommendedName>
</protein>
<evidence type="ECO:0000313" key="9">
    <source>
        <dbReference type="Proteomes" id="UP001172102"/>
    </source>
</evidence>
<feature type="transmembrane region" description="Helical" evidence="6">
    <location>
        <begin position="20"/>
        <end position="43"/>
    </location>
</feature>
<feature type="domain" description="Rhodopsin" evidence="7">
    <location>
        <begin position="39"/>
        <end position="198"/>
    </location>
</feature>
<dbReference type="AlphaFoldDB" id="A0AA40E5F1"/>
<dbReference type="Pfam" id="PF20684">
    <property type="entry name" value="Fung_rhodopsin"/>
    <property type="match status" value="1"/>
</dbReference>
<organism evidence="8 9">
    <name type="scientific">Lasiosphaeris hirsuta</name>
    <dbReference type="NCBI Taxonomy" id="260670"/>
    <lineage>
        <taxon>Eukaryota</taxon>
        <taxon>Fungi</taxon>
        <taxon>Dikarya</taxon>
        <taxon>Ascomycota</taxon>
        <taxon>Pezizomycotina</taxon>
        <taxon>Sordariomycetes</taxon>
        <taxon>Sordariomycetidae</taxon>
        <taxon>Sordariales</taxon>
        <taxon>Lasiosphaeriaceae</taxon>
        <taxon>Lasiosphaeris</taxon>
    </lineage>
</organism>